<proteinExistence type="predicted"/>
<feature type="chain" id="PRO_5035872481" evidence="1">
    <location>
        <begin position="22"/>
        <end position="285"/>
    </location>
</feature>
<keyword evidence="3" id="KW-1185">Reference proteome</keyword>
<dbReference type="Gene3D" id="2.40.160.20">
    <property type="match status" value="1"/>
</dbReference>
<organism evidence="2 3">
    <name type="scientific">Hyalomma marginatum</name>
    <dbReference type="NCBI Taxonomy" id="34627"/>
    <lineage>
        <taxon>Eukaryota</taxon>
        <taxon>Metazoa</taxon>
        <taxon>Ecdysozoa</taxon>
        <taxon>Arthropoda</taxon>
        <taxon>Chelicerata</taxon>
        <taxon>Arachnida</taxon>
        <taxon>Acari</taxon>
        <taxon>Parasitiformes</taxon>
        <taxon>Ixodida</taxon>
        <taxon>Ixodoidea</taxon>
        <taxon>Ixodidae</taxon>
        <taxon>Hyalomminae</taxon>
        <taxon>Hyalomma</taxon>
    </lineage>
</organism>
<comment type="caution">
    <text evidence="2">The sequence shown here is derived from an EMBL/GenBank/DDBJ whole genome shotgun (WGS) entry which is preliminary data.</text>
</comment>
<protein>
    <submittedName>
        <fullName evidence="2">Porin</fullName>
    </submittedName>
</protein>
<evidence type="ECO:0000313" key="3">
    <source>
        <dbReference type="Proteomes" id="UP000837675"/>
    </source>
</evidence>
<reference evidence="2" key="1">
    <citation type="submission" date="2021-06" db="EMBL/GenBank/DDBJ databases">
        <authorList>
            <person name="Nardi T."/>
            <person name="Nardi T."/>
        </authorList>
    </citation>
    <scope>NUCLEOTIDE SEQUENCE</scope>
</reference>
<dbReference type="SUPFAM" id="SSF56925">
    <property type="entry name" value="OMPA-like"/>
    <property type="match status" value="1"/>
</dbReference>
<sequence>MKKISMITLVAAVLSTAAAYAKSPMMDNNSSDCGRSDYYFRMGVGYGWIPGNTKLDIYAKANGTKTTGTEITTPTSPTISGLKLGKDSHGGFVAPAIGMHVNDNIRTDLELHYYYPQYTKYGESHDLKDIAADHKGASETILKRESWSVLANGFYDFKMNDSKFVPFIGIGIGYGQTKFAVADLNYKISATNATVSIDESTLTESATKKNKNSFLYGGTLGLGYQLACNTRIEVAYIIQNLAKAETKLADKMKTQINNTQHLTATGQFKGYNLMHAIRVGIVVSF</sequence>
<dbReference type="AlphaFoldDB" id="A0A8S4C107"/>
<evidence type="ECO:0000313" key="2">
    <source>
        <dbReference type="EMBL" id="CAG7595467.1"/>
    </source>
</evidence>
<evidence type="ECO:0000256" key="1">
    <source>
        <dbReference type="SAM" id="SignalP"/>
    </source>
</evidence>
<dbReference type="InterPro" id="IPR011250">
    <property type="entry name" value="OMP/PagP_B-barrel"/>
</dbReference>
<keyword evidence="1" id="KW-0732">Signal</keyword>
<name>A0A8S4C107_9ACAR</name>
<dbReference type="EMBL" id="CAJVAF010000311">
    <property type="protein sequence ID" value="CAG7595467.1"/>
    <property type="molecule type" value="Genomic_DNA"/>
</dbReference>
<gene>
    <name evidence="2" type="ORF">MHYMCMPASI_00830</name>
</gene>
<feature type="signal peptide" evidence="1">
    <location>
        <begin position="1"/>
        <end position="21"/>
    </location>
</feature>
<accession>A0A8S4C107</accession>
<dbReference type="Proteomes" id="UP000837675">
    <property type="component" value="Unassembled WGS sequence"/>
</dbReference>